<proteinExistence type="inferred from homology"/>
<dbReference type="PANTHER" id="PTHR21661">
    <property type="entry name" value="EPOXIDE HYDROLASE 1-RELATED"/>
    <property type="match status" value="1"/>
</dbReference>
<dbReference type="GO" id="GO:0019369">
    <property type="term" value="P:arachidonate metabolic process"/>
    <property type="evidence" value="ECO:0007669"/>
    <property type="project" value="TreeGrafter"/>
</dbReference>
<evidence type="ECO:0000256" key="2">
    <source>
        <dbReference type="ARBA" id="ARBA00022801"/>
    </source>
</evidence>
<dbReference type="GO" id="GO:0097176">
    <property type="term" value="P:epoxide metabolic process"/>
    <property type="evidence" value="ECO:0007669"/>
    <property type="project" value="TreeGrafter"/>
</dbReference>
<protein>
    <submittedName>
        <fullName evidence="4">Epoxide hydrolase 1</fullName>
    </submittedName>
</protein>
<keyword evidence="5" id="KW-1185">Reference proteome</keyword>
<keyword evidence="2" id="KW-0378">Hydrolase</keyword>
<dbReference type="PRINTS" id="PR00412">
    <property type="entry name" value="EPOXHYDRLASE"/>
</dbReference>
<dbReference type="InterPro" id="IPR000073">
    <property type="entry name" value="AB_hydrolase_1"/>
</dbReference>
<dbReference type="Gene3D" id="3.40.50.1820">
    <property type="entry name" value="alpha/beta hydrolase"/>
    <property type="match status" value="2"/>
</dbReference>
<reference evidence="4" key="1">
    <citation type="submission" date="2025-08" db="UniProtKB">
        <authorList>
            <consortium name="Ensembl"/>
        </authorList>
    </citation>
    <scope>IDENTIFICATION</scope>
</reference>
<dbReference type="InterPro" id="IPR029058">
    <property type="entry name" value="AB_hydrolase_fold"/>
</dbReference>
<accession>A0A671QQG9</accession>
<dbReference type="InterPro" id="IPR000639">
    <property type="entry name" value="Epox_hydrolase-like"/>
</dbReference>
<sequence length="220" mass="24944">MENRPAVLSIISREGFNTLEAARIFHKRMERLGFTEFYVQGGDWGAFITNNMAQMKPECIRGLHLNMVIARTDSLGQLLSLITGRYLPFLVGFTKEDVRRLYPYMEKNIFDILRETGYLHIQATKPDTAGCGLNDSPVGLADGGLERVDRVMSVYVPTGLAAFPDELLHCPRAWAGSRFTDVRSFTYMPRGGHFAAFEEPQLMAQDIFQFVEKVESKDHK</sequence>
<evidence type="ECO:0000256" key="1">
    <source>
        <dbReference type="ARBA" id="ARBA00010088"/>
    </source>
</evidence>
<name>A0A671QQG9_9TELE</name>
<evidence type="ECO:0000259" key="3">
    <source>
        <dbReference type="Pfam" id="PF00561"/>
    </source>
</evidence>
<dbReference type="GO" id="GO:0004301">
    <property type="term" value="F:epoxide hydrolase activity"/>
    <property type="evidence" value="ECO:0007669"/>
    <property type="project" value="TreeGrafter"/>
</dbReference>
<dbReference type="PANTHER" id="PTHR21661:SF78">
    <property type="entry name" value="EPOXIDE HYDROLASE 1"/>
    <property type="match status" value="1"/>
</dbReference>
<dbReference type="Pfam" id="PF00561">
    <property type="entry name" value="Abhydrolase_1"/>
    <property type="match status" value="1"/>
</dbReference>
<dbReference type="Proteomes" id="UP000472260">
    <property type="component" value="Unassembled WGS sequence"/>
</dbReference>
<dbReference type="Ensembl" id="ENSSANT00000077133.1">
    <property type="protein sequence ID" value="ENSSANP00000072554.1"/>
    <property type="gene ID" value="ENSSANG00000036207.1"/>
</dbReference>
<feature type="domain" description="AB hydrolase-1" evidence="3">
    <location>
        <begin position="14"/>
        <end position="123"/>
    </location>
</feature>
<evidence type="ECO:0000313" key="5">
    <source>
        <dbReference type="Proteomes" id="UP000472260"/>
    </source>
</evidence>
<comment type="similarity">
    <text evidence="1">Belongs to the peptidase S33 family.</text>
</comment>
<dbReference type="AlphaFoldDB" id="A0A671QQG9"/>
<dbReference type="SUPFAM" id="SSF53474">
    <property type="entry name" value="alpha/beta-Hydrolases"/>
    <property type="match status" value="1"/>
</dbReference>
<reference evidence="4" key="2">
    <citation type="submission" date="2025-09" db="UniProtKB">
        <authorList>
            <consortium name="Ensembl"/>
        </authorList>
    </citation>
    <scope>IDENTIFICATION</scope>
</reference>
<evidence type="ECO:0000313" key="4">
    <source>
        <dbReference type="Ensembl" id="ENSSANP00000072554.1"/>
    </source>
</evidence>
<organism evidence="4 5">
    <name type="scientific">Sinocyclocheilus anshuiensis</name>
    <dbReference type="NCBI Taxonomy" id="1608454"/>
    <lineage>
        <taxon>Eukaryota</taxon>
        <taxon>Metazoa</taxon>
        <taxon>Chordata</taxon>
        <taxon>Craniata</taxon>
        <taxon>Vertebrata</taxon>
        <taxon>Euteleostomi</taxon>
        <taxon>Actinopterygii</taxon>
        <taxon>Neopterygii</taxon>
        <taxon>Teleostei</taxon>
        <taxon>Ostariophysi</taxon>
        <taxon>Cypriniformes</taxon>
        <taxon>Cyprinidae</taxon>
        <taxon>Cyprininae</taxon>
        <taxon>Sinocyclocheilus</taxon>
    </lineage>
</organism>